<name>A0A7W8VGB5_9ACTN</name>
<dbReference type="Gene3D" id="3.90.105.10">
    <property type="entry name" value="Molybdopterin biosynthesis moea protein, domain 2"/>
    <property type="match status" value="1"/>
</dbReference>
<dbReference type="InterPro" id="IPR036688">
    <property type="entry name" value="MoeA_C_domain_IV_sf"/>
</dbReference>
<dbReference type="Gene3D" id="2.40.340.10">
    <property type="entry name" value="MoeA, C-terminal, domain IV"/>
    <property type="match status" value="1"/>
</dbReference>
<dbReference type="SUPFAM" id="SSF63882">
    <property type="entry name" value="MoeA N-terminal region -like"/>
    <property type="match status" value="1"/>
</dbReference>
<comment type="caution">
    <text evidence="9">The sequence shown here is derived from an EMBL/GenBank/DDBJ whole genome shotgun (WGS) entry which is preliminary data.</text>
</comment>
<dbReference type="AlphaFoldDB" id="A0A7W8VGB5"/>
<protein>
    <recommendedName>
        <fullName evidence="7">Molybdopterin molybdenumtransferase</fullName>
        <ecNumber evidence="7">2.10.1.1</ecNumber>
    </recommendedName>
</protein>
<dbReference type="Pfam" id="PF00994">
    <property type="entry name" value="MoCF_biosynth"/>
    <property type="match status" value="1"/>
</dbReference>
<comment type="catalytic activity">
    <reaction evidence="6">
        <text>adenylyl-molybdopterin + molybdate = Mo-molybdopterin + AMP + H(+)</text>
        <dbReference type="Rhea" id="RHEA:35047"/>
        <dbReference type="ChEBI" id="CHEBI:15378"/>
        <dbReference type="ChEBI" id="CHEBI:36264"/>
        <dbReference type="ChEBI" id="CHEBI:62727"/>
        <dbReference type="ChEBI" id="CHEBI:71302"/>
        <dbReference type="ChEBI" id="CHEBI:456215"/>
        <dbReference type="EC" id="2.10.1.1"/>
    </reaction>
</comment>
<dbReference type="Gene3D" id="2.170.190.11">
    <property type="entry name" value="Molybdopterin biosynthesis moea protein, domain 3"/>
    <property type="match status" value="1"/>
</dbReference>
<feature type="domain" description="MoaB/Mog" evidence="8">
    <location>
        <begin position="181"/>
        <end position="324"/>
    </location>
</feature>
<evidence type="ECO:0000256" key="7">
    <source>
        <dbReference type="RuleBase" id="RU365090"/>
    </source>
</evidence>
<dbReference type="PANTHER" id="PTHR10192:SF5">
    <property type="entry name" value="GEPHYRIN"/>
    <property type="match status" value="1"/>
</dbReference>
<dbReference type="InterPro" id="IPR005110">
    <property type="entry name" value="MoeA_linker/N"/>
</dbReference>
<dbReference type="PANTHER" id="PTHR10192">
    <property type="entry name" value="MOLYBDOPTERIN BIOSYNTHESIS PROTEIN"/>
    <property type="match status" value="1"/>
</dbReference>
<keyword evidence="7" id="KW-0460">Magnesium</keyword>
<comment type="function">
    <text evidence="1 7">Catalyzes the insertion of molybdate into adenylated molybdopterin with the concomitant release of AMP.</text>
</comment>
<evidence type="ECO:0000256" key="5">
    <source>
        <dbReference type="ARBA" id="ARBA00023150"/>
    </source>
</evidence>
<reference evidence="9 10" key="1">
    <citation type="submission" date="2020-08" db="EMBL/GenBank/DDBJ databases">
        <title>Sequencing the genomes of 1000 actinobacteria strains.</title>
        <authorList>
            <person name="Klenk H.-P."/>
        </authorList>
    </citation>
    <scope>NUCLEOTIDE SEQUENCE [LARGE SCALE GENOMIC DNA]</scope>
    <source>
        <strain evidence="9 10">DSM 44551</strain>
    </source>
</reference>
<dbReference type="GO" id="GO:0005829">
    <property type="term" value="C:cytosol"/>
    <property type="evidence" value="ECO:0007669"/>
    <property type="project" value="TreeGrafter"/>
</dbReference>
<keyword evidence="5 7" id="KW-0501">Molybdenum cofactor biosynthesis</keyword>
<evidence type="ECO:0000313" key="10">
    <source>
        <dbReference type="Proteomes" id="UP000572635"/>
    </source>
</evidence>
<dbReference type="Pfam" id="PF03454">
    <property type="entry name" value="MoeA_C"/>
    <property type="match status" value="1"/>
</dbReference>
<dbReference type="GO" id="GO:0006777">
    <property type="term" value="P:Mo-molybdopterin cofactor biosynthetic process"/>
    <property type="evidence" value="ECO:0007669"/>
    <property type="project" value="UniProtKB-UniRule"/>
</dbReference>
<dbReference type="EC" id="2.10.1.1" evidence="7"/>
<comment type="pathway">
    <text evidence="2 7">Cofactor biosynthesis; molybdopterin biosynthesis.</text>
</comment>
<keyword evidence="7" id="KW-0479">Metal-binding</keyword>
<dbReference type="Proteomes" id="UP000572635">
    <property type="component" value="Unassembled WGS sequence"/>
</dbReference>
<comment type="cofactor">
    <cofactor evidence="7">
        <name>Mg(2+)</name>
        <dbReference type="ChEBI" id="CHEBI:18420"/>
    </cofactor>
</comment>
<comment type="similarity">
    <text evidence="3 7">Belongs to the MoeA family.</text>
</comment>
<accession>A0A7W8VGB5</accession>
<dbReference type="Pfam" id="PF03453">
    <property type="entry name" value="MoeA_N"/>
    <property type="match status" value="1"/>
</dbReference>
<dbReference type="CDD" id="cd00887">
    <property type="entry name" value="MoeA"/>
    <property type="match status" value="1"/>
</dbReference>
<proteinExistence type="inferred from homology"/>
<gene>
    <name evidence="9" type="ORF">HDA36_005624</name>
</gene>
<dbReference type="InterPro" id="IPR001453">
    <property type="entry name" value="MoaB/Mog_dom"/>
</dbReference>
<evidence type="ECO:0000256" key="4">
    <source>
        <dbReference type="ARBA" id="ARBA00022505"/>
    </source>
</evidence>
<keyword evidence="4 7" id="KW-0500">Molybdenum</keyword>
<dbReference type="UniPathway" id="UPA00344"/>
<evidence type="ECO:0000313" key="9">
    <source>
        <dbReference type="EMBL" id="MBB5435476.1"/>
    </source>
</evidence>
<dbReference type="InterPro" id="IPR036425">
    <property type="entry name" value="MoaB/Mog-like_dom_sf"/>
</dbReference>
<dbReference type="SUPFAM" id="SSF53218">
    <property type="entry name" value="Molybdenum cofactor biosynthesis proteins"/>
    <property type="match status" value="1"/>
</dbReference>
<evidence type="ECO:0000256" key="6">
    <source>
        <dbReference type="ARBA" id="ARBA00047317"/>
    </source>
</evidence>
<keyword evidence="10" id="KW-1185">Reference proteome</keyword>
<sequence length="403" mass="39757">MGRAERTPTPWERARAAARGLGERCGPAAARAVPLAEALGATLAADVPALVGIPDCDTSAMDGYAVAGPGPWTVTGRVLAGAAPGSAPLAPGTAVEIATGAPVPPGADAVLPQEHAERTAAGAAAATCGPLAPGRHIRRAGEDTRPGDIVVKQGSPVTPAVLGLAAALGHDTLSVYRPRTAVLVTGDEVTPSGVPAPGTVRDAIGPMLPGIAAWAGARADPPVQVRDRVDGTAGALRAAAGSGADVIAVCGASSKGPADHLRAALEALGAEVVVDGVACRPGHPQLLAHLGPPSEPGPAVVGLPGNPNAALAAALTLLVPLLAAIGGRPDPAAAAPARARVLEGIEPHPRDTRLVAVRAGEDGVRPIGHDRPGSLRSPAAADAYAVIPPGWCGPEAELLRLPR</sequence>
<dbReference type="Gene3D" id="3.40.980.10">
    <property type="entry name" value="MoaB/Mog-like domain"/>
    <property type="match status" value="1"/>
</dbReference>
<keyword evidence="7 9" id="KW-0808">Transferase</keyword>
<dbReference type="EMBL" id="JACHDB010000002">
    <property type="protein sequence ID" value="MBB5435476.1"/>
    <property type="molecule type" value="Genomic_DNA"/>
</dbReference>
<dbReference type="SMART" id="SM00852">
    <property type="entry name" value="MoCF_biosynth"/>
    <property type="match status" value="1"/>
</dbReference>
<dbReference type="GO" id="GO:0061599">
    <property type="term" value="F:molybdopterin molybdotransferase activity"/>
    <property type="evidence" value="ECO:0007669"/>
    <property type="project" value="UniProtKB-UniRule"/>
</dbReference>
<dbReference type="InterPro" id="IPR005111">
    <property type="entry name" value="MoeA_C_domain_IV"/>
</dbReference>
<dbReference type="InterPro" id="IPR038987">
    <property type="entry name" value="MoeA-like"/>
</dbReference>
<evidence type="ECO:0000256" key="1">
    <source>
        <dbReference type="ARBA" id="ARBA00002901"/>
    </source>
</evidence>
<dbReference type="GO" id="GO:0046872">
    <property type="term" value="F:metal ion binding"/>
    <property type="evidence" value="ECO:0007669"/>
    <property type="project" value="UniProtKB-UniRule"/>
</dbReference>
<dbReference type="InterPro" id="IPR036135">
    <property type="entry name" value="MoeA_linker/N_sf"/>
</dbReference>
<organism evidence="9 10">
    <name type="scientific">Nocardiopsis composta</name>
    <dbReference type="NCBI Taxonomy" id="157465"/>
    <lineage>
        <taxon>Bacteria</taxon>
        <taxon>Bacillati</taxon>
        <taxon>Actinomycetota</taxon>
        <taxon>Actinomycetes</taxon>
        <taxon>Streptosporangiales</taxon>
        <taxon>Nocardiopsidaceae</taxon>
        <taxon>Nocardiopsis</taxon>
    </lineage>
</organism>
<dbReference type="RefSeq" id="WP_184398310.1">
    <property type="nucleotide sequence ID" value="NZ_BAAAJD010000080.1"/>
</dbReference>
<evidence type="ECO:0000259" key="8">
    <source>
        <dbReference type="SMART" id="SM00852"/>
    </source>
</evidence>
<evidence type="ECO:0000256" key="3">
    <source>
        <dbReference type="ARBA" id="ARBA00010763"/>
    </source>
</evidence>
<evidence type="ECO:0000256" key="2">
    <source>
        <dbReference type="ARBA" id="ARBA00005046"/>
    </source>
</evidence>